<dbReference type="EMBL" id="MTSL01000014">
    <property type="protein sequence ID" value="PJF20004.1"/>
    <property type="molecule type" value="Genomic_DNA"/>
</dbReference>
<protein>
    <submittedName>
        <fullName evidence="1">Uncharacterized protein</fullName>
    </submittedName>
</protein>
<keyword evidence="2" id="KW-1185">Reference proteome</keyword>
<proteinExistence type="predicted"/>
<reference evidence="1 2" key="1">
    <citation type="submission" date="2016-10" db="EMBL/GenBank/DDBJ databases">
        <title>The genome of Paramicrosporidium saccamoebae is the missing link in understanding Cryptomycota and Microsporidia evolution.</title>
        <authorList>
            <person name="Quandt C.A."/>
            <person name="Beaudet D."/>
            <person name="Corsaro D."/>
            <person name="Michel R."/>
            <person name="Corradi N."/>
            <person name="James T."/>
        </authorList>
    </citation>
    <scope>NUCLEOTIDE SEQUENCE [LARGE SCALE GENOMIC DNA]</scope>
    <source>
        <strain evidence="1 2">KSL3</strain>
    </source>
</reference>
<evidence type="ECO:0000313" key="2">
    <source>
        <dbReference type="Proteomes" id="UP000240830"/>
    </source>
</evidence>
<sequence length="266" mass="29805">MFWFTVTLFSLNVDRTVDSSRLEAEADNSSTAGSSKICRGSISAELPEDGFICMESALIPGDLALADEKIVAQKGAGLNLAPHHLAPHHLEPHHLAPHHLEPHHLEPHNLAPPKFDSFWELIIKPDDAKLFEQIRETSYFRGIPETDMLKNIVIYDASEIFKLEHVRDAPTLCDIAITKGSIDVLKLLQTKEKMQIPSEYTVSSAITAGNLGTVKWTFEEFGKRIDWDKVVEKGSYHGPHSQEMIKYLMDTVSVLSPRKSQPGITW</sequence>
<comment type="caution">
    <text evidence="1">The sequence shown here is derived from an EMBL/GenBank/DDBJ whole genome shotgun (WGS) entry which is preliminary data.</text>
</comment>
<evidence type="ECO:0000313" key="1">
    <source>
        <dbReference type="EMBL" id="PJF20004.1"/>
    </source>
</evidence>
<dbReference type="Proteomes" id="UP000240830">
    <property type="component" value="Unassembled WGS sequence"/>
</dbReference>
<dbReference type="AlphaFoldDB" id="A0A2H9TQI5"/>
<accession>A0A2H9TQI5</accession>
<organism evidence="1 2">
    <name type="scientific">Paramicrosporidium saccamoebae</name>
    <dbReference type="NCBI Taxonomy" id="1246581"/>
    <lineage>
        <taxon>Eukaryota</taxon>
        <taxon>Fungi</taxon>
        <taxon>Fungi incertae sedis</taxon>
        <taxon>Cryptomycota</taxon>
        <taxon>Cryptomycota incertae sedis</taxon>
        <taxon>Paramicrosporidium</taxon>
    </lineage>
</organism>
<gene>
    <name evidence="1" type="ORF">PSACC_00149</name>
</gene>
<name>A0A2H9TQI5_9FUNG</name>